<dbReference type="Proteomes" id="UP000570166">
    <property type="component" value="Unassembled WGS sequence"/>
</dbReference>
<accession>A0A838L623</accession>
<comment type="caution">
    <text evidence="2">The sequence shown here is derived from an EMBL/GenBank/DDBJ whole genome shotgun (WGS) entry which is preliminary data.</text>
</comment>
<protein>
    <submittedName>
        <fullName evidence="2">Uncharacterized protein</fullName>
    </submittedName>
</protein>
<dbReference type="AlphaFoldDB" id="A0A838L623"/>
<proteinExistence type="predicted"/>
<evidence type="ECO:0000256" key="1">
    <source>
        <dbReference type="SAM" id="MobiDB-lite"/>
    </source>
</evidence>
<organism evidence="2 3">
    <name type="scientific">Sphingomonas chungangi</name>
    <dbReference type="NCBI Taxonomy" id="2683589"/>
    <lineage>
        <taxon>Bacteria</taxon>
        <taxon>Pseudomonadati</taxon>
        <taxon>Pseudomonadota</taxon>
        <taxon>Alphaproteobacteria</taxon>
        <taxon>Sphingomonadales</taxon>
        <taxon>Sphingomonadaceae</taxon>
        <taxon>Sphingomonas</taxon>
    </lineage>
</organism>
<evidence type="ECO:0000313" key="3">
    <source>
        <dbReference type="Proteomes" id="UP000570166"/>
    </source>
</evidence>
<feature type="compositionally biased region" description="Low complexity" evidence="1">
    <location>
        <begin position="223"/>
        <end position="241"/>
    </location>
</feature>
<name>A0A838L623_9SPHN</name>
<dbReference type="EMBL" id="JACEIB010000006">
    <property type="protein sequence ID" value="MBA2934155.1"/>
    <property type="molecule type" value="Genomic_DNA"/>
</dbReference>
<keyword evidence="3" id="KW-1185">Reference proteome</keyword>
<evidence type="ECO:0000313" key="2">
    <source>
        <dbReference type="EMBL" id="MBA2934155.1"/>
    </source>
</evidence>
<reference evidence="2 3" key="1">
    <citation type="submission" date="2020-07" db="EMBL/GenBank/DDBJ databases">
        <authorList>
            <person name="Sun Q."/>
        </authorList>
    </citation>
    <scope>NUCLEOTIDE SEQUENCE [LARGE SCALE GENOMIC DNA]</scope>
    <source>
        <strain evidence="2 3">CGMCC 1.13654</strain>
    </source>
</reference>
<feature type="region of interest" description="Disordered" evidence="1">
    <location>
        <begin position="211"/>
        <end position="241"/>
    </location>
</feature>
<dbReference type="RefSeq" id="WP_160365670.1">
    <property type="nucleotide sequence ID" value="NZ_JACEIB010000006.1"/>
</dbReference>
<sequence length="241" mass="26097">MTFALLLLVQTASANIVTLSPPAPVLPKAAPPSPPIVVTAPPMLTLSPPAPVLPSWEETLVAQLRSDDRAVRERAIEAALAAPYALHPLTGYPPLVGALWADGRRTQATFWFYVFQERSAAWALADDEGRGSGAAALRTAMNDQLGQAINPWVASDVSAWKRIAARAVSYEAKFPLYARRPEAMTQHDWLATVDRARATYRDQLKQLQDVDAAGIADSRKQRGLPTGSLDDPGPDLPDGWQ</sequence>
<gene>
    <name evidence="2" type="ORF">HZF05_08585</name>
</gene>